<name>A0A4U0RJP8_9ACTN</name>
<evidence type="ECO:0000313" key="2">
    <source>
        <dbReference type="EMBL" id="TJZ95845.1"/>
    </source>
</evidence>
<keyword evidence="3" id="KW-1185">Reference proteome</keyword>
<reference evidence="2 3" key="1">
    <citation type="submission" date="2019-04" db="EMBL/GenBank/DDBJ databases">
        <title>Streptomyces oryziradicis sp. nov., a novel actinomycete isolated from rhizosphere soil of rice (Oryza sativa L.).</title>
        <authorList>
            <person name="Li C."/>
        </authorList>
    </citation>
    <scope>NUCLEOTIDE SEQUENCE [LARGE SCALE GENOMIC DNA]</scope>
    <source>
        <strain evidence="2 3">NEAU-C40</strain>
    </source>
</reference>
<dbReference type="EMBL" id="SUMC01000173">
    <property type="protein sequence ID" value="TJZ95845.1"/>
    <property type="molecule type" value="Genomic_DNA"/>
</dbReference>
<proteinExistence type="predicted"/>
<protein>
    <submittedName>
        <fullName evidence="2">Uncharacterized protein</fullName>
    </submittedName>
</protein>
<evidence type="ECO:0000313" key="3">
    <source>
        <dbReference type="Proteomes" id="UP000305778"/>
    </source>
</evidence>
<comment type="caution">
    <text evidence="2">The sequence shown here is derived from an EMBL/GenBank/DDBJ whole genome shotgun (WGS) entry which is preliminary data.</text>
</comment>
<feature type="compositionally biased region" description="Low complexity" evidence="1">
    <location>
        <begin position="17"/>
        <end position="27"/>
    </location>
</feature>
<dbReference type="Proteomes" id="UP000305778">
    <property type="component" value="Unassembled WGS sequence"/>
</dbReference>
<gene>
    <name evidence="2" type="ORF">FCI23_51700</name>
</gene>
<sequence length="80" mass="8934">MPRKTRPSASRAKESSHSSSASTPGSAMTGMMIRSATFTTSEQHLPEITLYALRYTRRHDVYREAITRPWRALPAEGALL</sequence>
<accession>A0A4U0RJP8</accession>
<organism evidence="2 3">
    <name type="scientific">Actinacidiphila oryziradicis</name>
    <dbReference type="NCBI Taxonomy" id="2571141"/>
    <lineage>
        <taxon>Bacteria</taxon>
        <taxon>Bacillati</taxon>
        <taxon>Actinomycetota</taxon>
        <taxon>Actinomycetes</taxon>
        <taxon>Kitasatosporales</taxon>
        <taxon>Streptomycetaceae</taxon>
        <taxon>Actinacidiphila</taxon>
    </lineage>
</organism>
<dbReference type="AlphaFoldDB" id="A0A4U0RJP8"/>
<evidence type="ECO:0000256" key="1">
    <source>
        <dbReference type="SAM" id="MobiDB-lite"/>
    </source>
</evidence>
<feature type="region of interest" description="Disordered" evidence="1">
    <location>
        <begin position="1"/>
        <end position="33"/>
    </location>
</feature>
<dbReference type="RefSeq" id="WP_136730885.1">
    <property type="nucleotide sequence ID" value="NZ_SUMC01000173.1"/>
</dbReference>